<gene>
    <name evidence="3" type="ORF">CWS20_21170</name>
</gene>
<organism evidence="3 4">
    <name type="scientific">Cytobacillus horneckiae</name>
    <dbReference type="NCBI Taxonomy" id="549687"/>
    <lineage>
        <taxon>Bacteria</taxon>
        <taxon>Bacillati</taxon>
        <taxon>Bacillota</taxon>
        <taxon>Bacilli</taxon>
        <taxon>Bacillales</taxon>
        <taxon>Bacillaceae</taxon>
        <taxon>Cytobacillus</taxon>
    </lineage>
</organism>
<dbReference type="InterPro" id="IPR001387">
    <property type="entry name" value="Cro/C1-type_HTH"/>
</dbReference>
<dbReference type="EMBL" id="PISD01000053">
    <property type="protein sequence ID" value="PKG26960.1"/>
    <property type="molecule type" value="Genomic_DNA"/>
</dbReference>
<dbReference type="GO" id="GO:0003677">
    <property type="term" value="F:DNA binding"/>
    <property type="evidence" value="ECO:0007669"/>
    <property type="project" value="InterPro"/>
</dbReference>
<keyword evidence="1" id="KW-1133">Transmembrane helix</keyword>
<dbReference type="Pfam" id="PF01381">
    <property type="entry name" value="HTH_3"/>
    <property type="match status" value="1"/>
</dbReference>
<accession>A0A2N0ZBT5</accession>
<name>A0A2N0ZBT5_9BACI</name>
<proteinExistence type="predicted"/>
<dbReference type="PROSITE" id="PS50943">
    <property type="entry name" value="HTH_CROC1"/>
    <property type="match status" value="1"/>
</dbReference>
<keyword evidence="4" id="KW-1185">Reference proteome</keyword>
<dbReference type="Proteomes" id="UP000233343">
    <property type="component" value="Unassembled WGS sequence"/>
</dbReference>
<dbReference type="AlphaFoldDB" id="A0A2N0ZBT5"/>
<dbReference type="SMART" id="SM00530">
    <property type="entry name" value="HTH_XRE"/>
    <property type="match status" value="1"/>
</dbReference>
<dbReference type="Gene3D" id="1.10.260.40">
    <property type="entry name" value="lambda repressor-like DNA-binding domains"/>
    <property type="match status" value="1"/>
</dbReference>
<reference evidence="3 4" key="1">
    <citation type="journal article" date="2010" name="Int. J. Syst. Evol. Microbiol.">
        <title>Bacillus horneckiae sp. nov., isolated from a spacecraft-assembly clean room.</title>
        <authorList>
            <person name="Vaishampayan P."/>
            <person name="Probst A."/>
            <person name="Krishnamurthi S."/>
            <person name="Ghosh S."/>
            <person name="Osman S."/>
            <person name="McDowall A."/>
            <person name="Ruckmani A."/>
            <person name="Mayilraj S."/>
            <person name="Venkateswaran K."/>
        </authorList>
    </citation>
    <scope>NUCLEOTIDE SEQUENCE [LARGE SCALE GENOMIC DNA]</scope>
    <source>
        <strain evidence="4">1PO1SC</strain>
    </source>
</reference>
<feature type="transmembrane region" description="Helical" evidence="1">
    <location>
        <begin position="59"/>
        <end position="84"/>
    </location>
</feature>
<dbReference type="CDD" id="cd00093">
    <property type="entry name" value="HTH_XRE"/>
    <property type="match status" value="1"/>
</dbReference>
<evidence type="ECO:0000256" key="1">
    <source>
        <dbReference type="SAM" id="Phobius"/>
    </source>
</evidence>
<evidence type="ECO:0000259" key="2">
    <source>
        <dbReference type="PROSITE" id="PS50943"/>
    </source>
</evidence>
<feature type="domain" description="HTH cro/C1-type" evidence="2">
    <location>
        <begin position="7"/>
        <end position="49"/>
    </location>
</feature>
<dbReference type="SUPFAM" id="SSF47413">
    <property type="entry name" value="lambda repressor-like DNA-binding domains"/>
    <property type="match status" value="1"/>
</dbReference>
<sequence>MQYGSLLKQVRKLSGLSQEKLAEKMYMPRSTISKVENNKMELKLSDAIRWFQASNAPDALAAMLCGVDVASLAQFLSLFFGGVIKWM</sequence>
<evidence type="ECO:0000313" key="4">
    <source>
        <dbReference type="Proteomes" id="UP000233343"/>
    </source>
</evidence>
<dbReference type="InterPro" id="IPR010982">
    <property type="entry name" value="Lambda_DNA-bd_dom_sf"/>
</dbReference>
<protein>
    <submittedName>
        <fullName evidence="3">XRE family transcriptional regulator</fullName>
    </submittedName>
</protein>
<evidence type="ECO:0000313" key="3">
    <source>
        <dbReference type="EMBL" id="PKG26960.1"/>
    </source>
</evidence>
<keyword evidence="1" id="KW-0472">Membrane</keyword>
<comment type="caution">
    <text evidence="3">The sequence shown here is derived from an EMBL/GenBank/DDBJ whole genome shotgun (WGS) entry which is preliminary data.</text>
</comment>
<dbReference type="RefSeq" id="WP_066196496.1">
    <property type="nucleotide sequence ID" value="NZ_JARMMB010000043.1"/>
</dbReference>
<keyword evidence="1" id="KW-0812">Transmembrane</keyword>